<evidence type="ECO:0000313" key="1">
    <source>
        <dbReference type="EMBL" id="VDD46051.1"/>
    </source>
</evidence>
<accession>A0A3P6FFN4</accession>
<organism evidence="1">
    <name type="scientific">Brassica oleracea</name>
    <name type="common">Wild cabbage</name>
    <dbReference type="NCBI Taxonomy" id="3712"/>
    <lineage>
        <taxon>Eukaryota</taxon>
        <taxon>Viridiplantae</taxon>
        <taxon>Streptophyta</taxon>
        <taxon>Embryophyta</taxon>
        <taxon>Tracheophyta</taxon>
        <taxon>Spermatophyta</taxon>
        <taxon>Magnoliopsida</taxon>
        <taxon>eudicotyledons</taxon>
        <taxon>Gunneridae</taxon>
        <taxon>Pentapetalae</taxon>
        <taxon>rosids</taxon>
        <taxon>malvids</taxon>
        <taxon>Brassicales</taxon>
        <taxon>Brassicaceae</taxon>
        <taxon>Brassiceae</taxon>
        <taxon>Brassica</taxon>
    </lineage>
</organism>
<dbReference type="AlphaFoldDB" id="A0A3P6FFN4"/>
<protein>
    <submittedName>
        <fullName evidence="1">Uncharacterized protein</fullName>
    </submittedName>
</protein>
<dbReference type="EMBL" id="LR031877">
    <property type="protein sequence ID" value="VDD46051.1"/>
    <property type="molecule type" value="Genomic_DNA"/>
</dbReference>
<gene>
    <name evidence="1" type="ORF">BOLC5T33598H</name>
</gene>
<proteinExistence type="predicted"/>
<name>A0A3P6FFN4_BRAOL</name>
<reference evidence="1" key="1">
    <citation type="submission" date="2018-11" db="EMBL/GenBank/DDBJ databases">
        <authorList>
            <consortium name="Genoscope - CEA"/>
            <person name="William W."/>
        </authorList>
    </citation>
    <scope>NUCLEOTIDE SEQUENCE</scope>
</reference>
<sequence>MGLSMTETYSRTKEPELLARYDGKLMDATELRCRLWLHVFNLFGRFTLDSIFTASDLAFLALVIGLGSQEHQMARLCSGVLRQARLEVAVLPARLFAGILGGFGDFGGIGKVLGKYINPLLRSWYAS</sequence>